<evidence type="ECO:0000256" key="1">
    <source>
        <dbReference type="ARBA" id="ARBA00009995"/>
    </source>
</evidence>
<dbReference type="AlphaFoldDB" id="A0A438HE36"/>
<accession>A0A438HE36</accession>
<comment type="caution">
    <text evidence="3">The sequence shown here is derived from an EMBL/GenBank/DDBJ whole genome shotgun (WGS) entry which is preliminary data.</text>
</comment>
<name>A0A438HE36_VITVI</name>
<comment type="similarity">
    <text evidence="1">Belongs to the UDP-glycosyltransferase family.</text>
</comment>
<organism evidence="3 4">
    <name type="scientific">Vitis vinifera</name>
    <name type="common">Grape</name>
    <dbReference type="NCBI Taxonomy" id="29760"/>
    <lineage>
        <taxon>Eukaryota</taxon>
        <taxon>Viridiplantae</taxon>
        <taxon>Streptophyta</taxon>
        <taxon>Embryophyta</taxon>
        <taxon>Tracheophyta</taxon>
        <taxon>Spermatophyta</taxon>
        <taxon>Magnoliopsida</taxon>
        <taxon>eudicotyledons</taxon>
        <taxon>Gunneridae</taxon>
        <taxon>Pentapetalae</taxon>
        <taxon>rosids</taxon>
        <taxon>Vitales</taxon>
        <taxon>Vitaceae</taxon>
        <taxon>Viteae</taxon>
        <taxon>Vitis</taxon>
    </lineage>
</organism>
<sequence>MTNPHIVVVPAPKQGHVVPLMELSLCLVKHGFRVTFVNTLFNHEVIVSACKRDNVGNQLHLVSVQYGLGSDDHRRNDNSGKSTAEFLRALPKRLEELIEEIKGGGGGDEIACVVVDWGIGWILDVAAKMGIPRAAFYPASATTFALSLRIPKLISDGILNNDGTPTKEQMFQLLPTVPPISTKNFPWTRLGDLAMQRFVFEIIEKGNKAAKEADWLFCNSAYEFESEAFSLAPQMIPIGPLLASNRLGNSLGSLWPEDLTCLKWLDQQSPCSVIYVAFGSSTTNFNHNQFQELALGLELSNMPFLWVVRLNSTDGINDAYPEGFLDRVATRGKIVDWVPQQKVLSHPSVACFLSYCGWNSTMEGVSNGLPFLCWPVFADQFINKSYICDVWKVGLGFDPDETEIVRREEIKNKVEQLLGDKNLKERASSLKEVASNSVREGGSSYSNFQRFTERLKADKGFFNTLFDCLCVPFTMRL</sequence>
<dbReference type="GO" id="GO:0008194">
    <property type="term" value="F:UDP-glycosyltransferase activity"/>
    <property type="evidence" value="ECO:0007669"/>
    <property type="project" value="InterPro"/>
</dbReference>
<dbReference type="PANTHER" id="PTHR11926:SF1412">
    <property type="entry name" value="UDP-GLYCOSYLTRANSFERASE 83A1-LIKE"/>
    <property type="match status" value="1"/>
</dbReference>
<evidence type="ECO:0000313" key="4">
    <source>
        <dbReference type="Proteomes" id="UP000288805"/>
    </source>
</evidence>
<evidence type="ECO:0000256" key="2">
    <source>
        <dbReference type="ARBA" id="ARBA00022679"/>
    </source>
</evidence>
<gene>
    <name evidence="3" type="primary">UGT83A1_12</name>
    <name evidence="3" type="ORF">CK203_046894</name>
</gene>
<dbReference type="PANTHER" id="PTHR11926">
    <property type="entry name" value="GLUCOSYL/GLUCURONOSYL TRANSFERASES"/>
    <property type="match status" value="1"/>
</dbReference>
<dbReference type="Gene3D" id="3.40.50.2000">
    <property type="entry name" value="Glycogen Phosphorylase B"/>
    <property type="match status" value="2"/>
</dbReference>
<dbReference type="FunFam" id="3.40.50.2000:FF:000061">
    <property type="entry name" value="UDP-glycosyltransferase 83A1"/>
    <property type="match status" value="1"/>
</dbReference>
<proteinExistence type="inferred from homology"/>
<dbReference type="Proteomes" id="UP000288805">
    <property type="component" value="Unassembled WGS sequence"/>
</dbReference>
<dbReference type="CDD" id="cd03784">
    <property type="entry name" value="GT1_Gtf-like"/>
    <property type="match status" value="1"/>
</dbReference>
<protein>
    <submittedName>
        <fullName evidence="3">UDP-glycosyltransferase 83A1</fullName>
    </submittedName>
</protein>
<evidence type="ECO:0000313" key="3">
    <source>
        <dbReference type="EMBL" id="RVW82721.1"/>
    </source>
</evidence>
<dbReference type="Pfam" id="PF00201">
    <property type="entry name" value="UDPGT"/>
    <property type="match status" value="1"/>
</dbReference>
<dbReference type="InterPro" id="IPR002213">
    <property type="entry name" value="UDP_glucos_trans"/>
</dbReference>
<dbReference type="FunFam" id="3.40.50.2000:FF:000108">
    <property type="entry name" value="UDP-glycosyltransferase 83A1"/>
    <property type="match status" value="1"/>
</dbReference>
<keyword evidence="2 3" id="KW-0808">Transferase</keyword>
<reference evidence="3 4" key="1">
    <citation type="journal article" date="2018" name="PLoS Genet.">
        <title>Population sequencing reveals clonal diversity and ancestral inbreeding in the grapevine cultivar Chardonnay.</title>
        <authorList>
            <person name="Roach M.J."/>
            <person name="Johnson D.L."/>
            <person name="Bohlmann J."/>
            <person name="van Vuuren H.J."/>
            <person name="Jones S.J."/>
            <person name="Pretorius I.S."/>
            <person name="Schmidt S.A."/>
            <person name="Borneman A.R."/>
        </authorList>
    </citation>
    <scope>NUCLEOTIDE SEQUENCE [LARGE SCALE GENOMIC DNA]</scope>
    <source>
        <strain evidence="4">cv. Chardonnay</strain>
        <tissue evidence="3">Leaf</tissue>
    </source>
</reference>
<dbReference type="EMBL" id="QGNW01000236">
    <property type="protein sequence ID" value="RVW82721.1"/>
    <property type="molecule type" value="Genomic_DNA"/>
</dbReference>
<dbReference type="SUPFAM" id="SSF53756">
    <property type="entry name" value="UDP-Glycosyltransferase/glycogen phosphorylase"/>
    <property type="match status" value="1"/>
</dbReference>